<name>A0A3A3YWZ1_9ACTN</name>
<keyword evidence="4 6" id="KW-1133">Transmembrane helix</keyword>
<feature type="domain" description="ABC transmembrane type-1" evidence="7">
    <location>
        <begin position="18"/>
        <end position="201"/>
    </location>
</feature>
<evidence type="ECO:0000256" key="5">
    <source>
        <dbReference type="ARBA" id="ARBA00023136"/>
    </source>
</evidence>
<evidence type="ECO:0000256" key="4">
    <source>
        <dbReference type="ARBA" id="ARBA00022989"/>
    </source>
</evidence>
<evidence type="ECO:0000313" key="8">
    <source>
        <dbReference type="EMBL" id="RJK96087.1"/>
    </source>
</evidence>
<feature type="transmembrane region" description="Helical" evidence="6">
    <location>
        <begin position="56"/>
        <end position="76"/>
    </location>
</feature>
<dbReference type="GO" id="GO:0031460">
    <property type="term" value="P:glycine betaine transport"/>
    <property type="evidence" value="ECO:0007669"/>
    <property type="project" value="TreeGrafter"/>
</dbReference>
<evidence type="ECO:0000313" key="9">
    <source>
        <dbReference type="Proteomes" id="UP000265614"/>
    </source>
</evidence>
<dbReference type="Pfam" id="PF00528">
    <property type="entry name" value="BPD_transp_1"/>
    <property type="match status" value="1"/>
</dbReference>
<evidence type="ECO:0000256" key="2">
    <source>
        <dbReference type="ARBA" id="ARBA00022448"/>
    </source>
</evidence>
<dbReference type="EMBL" id="QZEZ01000004">
    <property type="protein sequence ID" value="RJK96087.1"/>
    <property type="molecule type" value="Genomic_DNA"/>
</dbReference>
<evidence type="ECO:0000259" key="7">
    <source>
        <dbReference type="PROSITE" id="PS50928"/>
    </source>
</evidence>
<feature type="transmembrane region" description="Helical" evidence="6">
    <location>
        <begin position="132"/>
        <end position="159"/>
    </location>
</feature>
<dbReference type="RefSeq" id="WP_119950513.1">
    <property type="nucleotide sequence ID" value="NZ_QZEZ01000004.1"/>
</dbReference>
<dbReference type="GO" id="GO:0055085">
    <property type="term" value="P:transmembrane transport"/>
    <property type="evidence" value="ECO:0007669"/>
    <property type="project" value="InterPro"/>
</dbReference>
<feature type="transmembrane region" description="Helical" evidence="6">
    <location>
        <begin position="82"/>
        <end position="100"/>
    </location>
</feature>
<dbReference type="AlphaFoldDB" id="A0A3A3YWZ1"/>
<dbReference type="InterPro" id="IPR000515">
    <property type="entry name" value="MetI-like"/>
</dbReference>
<dbReference type="Gene3D" id="1.10.3720.10">
    <property type="entry name" value="MetI-like"/>
    <property type="match status" value="1"/>
</dbReference>
<dbReference type="CDD" id="cd06261">
    <property type="entry name" value="TM_PBP2"/>
    <property type="match status" value="1"/>
</dbReference>
<dbReference type="InterPro" id="IPR051204">
    <property type="entry name" value="ABC_transp_perm/SBD"/>
</dbReference>
<protein>
    <submittedName>
        <fullName evidence="8">ABC transporter permease</fullName>
    </submittedName>
</protein>
<feature type="transmembrane region" description="Helical" evidence="6">
    <location>
        <begin position="179"/>
        <end position="204"/>
    </location>
</feature>
<keyword evidence="9" id="KW-1185">Reference proteome</keyword>
<dbReference type="PROSITE" id="PS50928">
    <property type="entry name" value="ABC_TM1"/>
    <property type="match status" value="1"/>
</dbReference>
<gene>
    <name evidence="8" type="ORF">D5H78_11120</name>
</gene>
<dbReference type="PANTHER" id="PTHR30177:SF4">
    <property type="entry name" value="OSMOPROTECTANT IMPORT PERMEASE PROTEIN OSMW"/>
    <property type="match status" value="1"/>
</dbReference>
<dbReference type="InterPro" id="IPR035906">
    <property type="entry name" value="MetI-like_sf"/>
</dbReference>
<dbReference type="PANTHER" id="PTHR30177">
    <property type="entry name" value="GLYCINE BETAINE/L-PROLINE TRANSPORT SYSTEM PERMEASE PROTEIN PROW"/>
    <property type="match status" value="1"/>
</dbReference>
<keyword evidence="2 6" id="KW-0813">Transport</keyword>
<evidence type="ECO:0000256" key="3">
    <source>
        <dbReference type="ARBA" id="ARBA00022692"/>
    </source>
</evidence>
<dbReference type="SUPFAM" id="SSF161098">
    <property type="entry name" value="MetI-like"/>
    <property type="match status" value="1"/>
</dbReference>
<comment type="subcellular location">
    <subcellularLocation>
        <location evidence="6">Cell membrane</location>
        <topology evidence="6">Multi-pass membrane protein</topology>
    </subcellularLocation>
    <subcellularLocation>
        <location evidence="1">Membrane</location>
        <topology evidence="1">Multi-pass membrane protein</topology>
    </subcellularLocation>
</comment>
<keyword evidence="3 6" id="KW-0812">Transmembrane</keyword>
<comment type="caution">
    <text evidence="8">The sequence shown here is derived from an EMBL/GenBank/DDBJ whole genome shotgun (WGS) entry which is preliminary data.</text>
</comment>
<feature type="transmembrane region" description="Helical" evidence="6">
    <location>
        <begin position="22"/>
        <end position="44"/>
    </location>
</feature>
<reference evidence="8 9" key="1">
    <citation type="submission" date="2018-09" db="EMBL/GenBank/DDBJ databases">
        <title>YIM 75000 draft genome.</title>
        <authorList>
            <person name="Tang S."/>
            <person name="Feng Y."/>
        </authorList>
    </citation>
    <scope>NUCLEOTIDE SEQUENCE [LARGE SCALE GENOMIC DNA]</scope>
    <source>
        <strain evidence="8 9">YIM 75000</strain>
    </source>
</reference>
<comment type="similarity">
    <text evidence="6">Belongs to the binding-protein-dependent transport system permease family.</text>
</comment>
<evidence type="ECO:0000256" key="6">
    <source>
        <dbReference type="RuleBase" id="RU363032"/>
    </source>
</evidence>
<organism evidence="8 9">
    <name type="scientific">Vallicoccus soli</name>
    <dbReference type="NCBI Taxonomy" id="2339232"/>
    <lineage>
        <taxon>Bacteria</taxon>
        <taxon>Bacillati</taxon>
        <taxon>Actinomycetota</taxon>
        <taxon>Actinomycetes</taxon>
        <taxon>Motilibacterales</taxon>
        <taxon>Vallicoccaceae</taxon>
        <taxon>Vallicoccus</taxon>
    </lineage>
</organism>
<evidence type="ECO:0000256" key="1">
    <source>
        <dbReference type="ARBA" id="ARBA00004141"/>
    </source>
</evidence>
<dbReference type="Proteomes" id="UP000265614">
    <property type="component" value="Unassembled WGS sequence"/>
</dbReference>
<dbReference type="GO" id="GO:0005886">
    <property type="term" value="C:plasma membrane"/>
    <property type="evidence" value="ECO:0007669"/>
    <property type="project" value="UniProtKB-SubCell"/>
</dbReference>
<sequence length="214" mass="22144">MGVVDYVVDNADRMLELGREHLLLVLTALAVGTVLGVALGLLTYRRPALSAAVVRVEGLLLVVPSLAMYALLVPVLGIGERSVVVALTLYSLLAITRNTVVGLRGVDPAVVESARGTGMGRARTLLRVELPLAWPVLLTGVRVSAVLLVSIAALASIVGGGGYGELIFAALRVITGPNALDLVLAGTLGTVAVGLLLDAAFLLLTRLTTPRGLR</sequence>
<accession>A0A3A3YWZ1</accession>
<dbReference type="OrthoDB" id="9801163at2"/>
<proteinExistence type="inferred from homology"/>
<keyword evidence="5 6" id="KW-0472">Membrane</keyword>